<dbReference type="GO" id="GO:0005524">
    <property type="term" value="F:ATP binding"/>
    <property type="evidence" value="ECO:0007669"/>
    <property type="project" value="UniProtKB-KW"/>
</dbReference>
<dbReference type="PANTHER" id="PTHR48041">
    <property type="entry name" value="ABC TRANSPORTER G FAMILY MEMBER 28"/>
    <property type="match status" value="1"/>
</dbReference>
<evidence type="ECO:0000256" key="5">
    <source>
        <dbReference type="ARBA" id="ARBA00022741"/>
    </source>
</evidence>
<dbReference type="InterPro" id="IPR003593">
    <property type="entry name" value="AAA+_ATPase"/>
</dbReference>
<comment type="subcellular location">
    <subcellularLocation>
        <location evidence="1">Membrane</location>
        <topology evidence="1">Multi-pass membrane protein</topology>
    </subcellularLocation>
</comment>
<evidence type="ECO:0000313" key="9">
    <source>
        <dbReference type="EnsemblMetazoa" id="AALB001553-PA"/>
    </source>
</evidence>
<keyword evidence="7" id="KW-1133">Transmembrane helix</keyword>
<reference evidence="9 10" key="1">
    <citation type="journal article" date="2017" name="G3 (Bethesda)">
        <title>The Physical Genome Mapping of Anopheles albimanus Corrected Scaffold Misassemblies and Identified Interarm Rearrangements in Genus Anopheles.</title>
        <authorList>
            <person name="Artemov G.N."/>
            <person name="Peery A.N."/>
            <person name="Jiang X."/>
            <person name="Tu Z."/>
            <person name="Stegniy V.N."/>
            <person name="Sharakhova M.V."/>
            <person name="Sharakhov I.V."/>
        </authorList>
    </citation>
    <scope>NUCLEOTIDE SEQUENCE [LARGE SCALE GENOMIC DNA]</scope>
    <source>
        <strain evidence="9 10">ALBI9_A</strain>
    </source>
</reference>
<dbReference type="Pfam" id="PF00005">
    <property type="entry name" value="ABC_tran"/>
    <property type="match status" value="1"/>
</dbReference>
<keyword evidence="6" id="KW-0067">ATP-binding</keyword>
<dbReference type="InterPro" id="IPR027417">
    <property type="entry name" value="P-loop_NTPase"/>
</dbReference>
<reference evidence="9" key="2">
    <citation type="submission" date="2022-08" db="UniProtKB">
        <authorList>
            <consortium name="EnsemblMetazoa"/>
        </authorList>
    </citation>
    <scope>IDENTIFICATION</scope>
    <source>
        <strain evidence="9">STECLA/ALBI9_A</strain>
    </source>
</reference>
<evidence type="ECO:0000256" key="3">
    <source>
        <dbReference type="ARBA" id="ARBA00022448"/>
    </source>
</evidence>
<evidence type="ECO:0000256" key="8">
    <source>
        <dbReference type="ARBA" id="ARBA00023136"/>
    </source>
</evidence>
<dbReference type="EnsemblMetazoa" id="AALB001553-RA">
    <property type="protein sequence ID" value="AALB001553-PA"/>
    <property type="gene ID" value="AALB001553"/>
</dbReference>
<dbReference type="GO" id="GO:0140359">
    <property type="term" value="F:ABC-type transporter activity"/>
    <property type="evidence" value="ECO:0007669"/>
    <property type="project" value="InterPro"/>
</dbReference>
<evidence type="ECO:0000256" key="1">
    <source>
        <dbReference type="ARBA" id="ARBA00004141"/>
    </source>
</evidence>
<proteinExistence type="inferred from homology"/>
<dbReference type="PROSITE" id="PS00211">
    <property type="entry name" value="ABC_TRANSPORTER_1"/>
    <property type="match status" value="1"/>
</dbReference>
<dbReference type="InterPro" id="IPR013525">
    <property type="entry name" value="ABC2_TM"/>
</dbReference>
<dbReference type="GO" id="GO:0016887">
    <property type="term" value="F:ATP hydrolysis activity"/>
    <property type="evidence" value="ECO:0007669"/>
    <property type="project" value="InterPro"/>
</dbReference>
<keyword evidence="3" id="KW-0813">Transport</keyword>
<dbReference type="GO" id="GO:0005886">
    <property type="term" value="C:plasma membrane"/>
    <property type="evidence" value="ECO:0007669"/>
    <property type="project" value="TreeGrafter"/>
</dbReference>
<dbReference type="InterPro" id="IPR050352">
    <property type="entry name" value="ABCG_transporters"/>
</dbReference>
<keyword evidence="4" id="KW-0812">Transmembrane</keyword>
<dbReference type="Pfam" id="PF01061">
    <property type="entry name" value="ABC2_membrane"/>
    <property type="match status" value="1"/>
</dbReference>
<dbReference type="AlphaFoldDB" id="A0A182F511"/>
<dbReference type="STRING" id="7167.A0A182F511"/>
<organism evidence="9 10">
    <name type="scientific">Anopheles albimanus</name>
    <name type="common">New world malaria mosquito</name>
    <dbReference type="NCBI Taxonomy" id="7167"/>
    <lineage>
        <taxon>Eukaryota</taxon>
        <taxon>Metazoa</taxon>
        <taxon>Ecdysozoa</taxon>
        <taxon>Arthropoda</taxon>
        <taxon>Hexapoda</taxon>
        <taxon>Insecta</taxon>
        <taxon>Pterygota</taxon>
        <taxon>Neoptera</taxon>
        <taxon>Endopterygota</taxon>
        <taxon>Diptera</taxon>
        <taxon>Nematocera</taxon>
        <taxon>Culicoidea</taxon>
        <taxon>Culicidae</taxon>
        <taxon>Anophelinae</taxon>
        <taxon>Anopheles</taxon>
    </lineage>
</organism>
<evidence type="ECO:0000313" key="10">
    <source>
        <dbReference type="Proteomes" id="UP000069272"/>
    </source>
</evidence>
<sequence length="594" mass="66394">MADGSEILAIPLQTFVSTPDIPEFELSFRNISYGVKHSHDRSHSTILKNLSGTFRSGRLVGIIGPSGAGKSTLLNVLSGFKRSNVTGQLMVDGQRVTEHRSRKLISYTQQDVCLWTSLTVEESLWFAAEFKLPVGGHEEKQARIQELLGILGLEGCAGTLVGDISGGQAKRLSIGVELLSDPRVMLLDEPTSGLDTVAAFQLMKHVKQLALRGRVIACVIHQPNSQQLPLIDDLYVLSNGRRIYNGPTTALVPRFAEFGLVCPVFYNPTDYALEVASLDQEDERLKRLMLAEEADSFHGITRAAAEKSVDGSYQRYALSTRQQLMVLLRRTTTCTLRDSFQFKARIVINIAIGVLISAAFYDTGNNADRILNNTAVLICNLYAIFFTSIASAVVVYPRESASFVLESKNNWYSLRAYYLAKLIVELPTLILSSSIFFVIVYYFTSQPLEWLRIGTFALVCLLFGWISQMLGLLLGSLLPMQSSVFVSIIIMVPASLFSGFFVPLRDASMLVRPLMYVSFVRYAFEGAIHSIYGFDRPDLDCPQVFCYFRKLQRFRDFVSLPDLAYGYDLLALLAWNAILMLAVYMSLKRRIKQD</sequence>
<evidence type="ECO:0000256" key="7">
    <source>
        <dbReference type="ARBA" id="ARBA00022989"/>
    </source>
</evidence>
<dbReference type="InterPro" id="IPR003439">
    <property type="entry name" value="ABC_transporter-like_ATP-bd"/>
</dbReference>
<dbReference type="SUPFAM" id="SSF52540">
    <property type="entry name" value="P-loop containing nucleoside triphosphate hydrolases"/>
    <property type="match status" value="1"/>
</dbReference>
<accession>A0A182F511</accession>
<dbReference type="Proteomes" id="UP000069272">
    <property type="component" value="Chromosome 2L"/>
</dbReference>
<dbReference type="PANTHER" id="PTHR48041:SF118">
    <property type="entry name" value="ATP-BINDING CASSETTE TRANSPORTER (ABC TRANSPORTER) FAMILY G MEMBER 16"/>
    <property type="match status" value="1"/>
</dbReference>
<keyword evidence="8" id="KW-0472">Membrane</keyword>
<dbReference type="VEuPathDB" id="VectorBase:AALB001553"/>
<name>A0A182F511_ANOAL</name>
<dbReference type="SMART" id="SM00382">
    <property type="entry name" value="AAA"/>
    <property type="match status" value="1"/>
</dbReference>
<evidence type="ECO:0000256" key="2">
    <source>
        <dbReference type="ARBA" id="ARBA00005814"/>
    </source>
</evidence>
<dbReference type="VEuPathDB" id="VectorBase:AALB20_027062"/>
<evidence type="ECO:0000256" key="4">
    <source>
        <dbReference type="ARBA" id="ARBA00022692"/>
    </source>
</evidence>
<comment type="similarity">
    <text evidence="2">Belongs to the ABC transporter superfamily. ABCG family. Eye pigment precursor importer (TC 3.A.1.204) subfamily.</text>
</comment>
<dbReference type="PROSITE" id="PS50893">
    <property type="entry name" value="ABC_TRANSPORTER_2"/>
    <property type="match status" value="1"/>
</dbReference>
<protein>
    <submittedName>
        <fullName evidence="9">Uncharacterized protein</fullName>
    </submittedName>
</protein>
<keyword evidence="10" id="KW-1185">Reference proteome</keyword>
<keyword evidence="5" id="KW-0547">Nucleotide-binding</keyword>
<dbReference type="InterPro" id="IPR017871">
    <property type="entry name" value="ABC_transporter-like_CS"/>
</dbReference>
<evidence type="ECO:0000256" key="6">
    <source>
        <dbReference type="ARBA" id="ARBA00022840"/>
    </source>
</evidence>
<dbReference type="Gene3D" id="3.40.50.300">
    <property type="entry name" value="P-loop containing nucleotide triphosphate hydrolases"/>
    <property type="match status" value="1"/>
</dbReference>